<proteinExistence type="predicted"/>
<protein>
    <submittedName>
        <fullName evidence="2">Epimerase</fullName>
    </submittedName>
</protein>
<evidence type="ECO:0000313" key="2">
    <source>
        <dbReference type="EMBL" id="PLS01058.1"/>
    </source>
</evidence>
<dbReference type="InterPro" id="IPR001509">
    <property type="entry name" value="Epimerase_deHydtase"/>
</dbReference>
<name>A0A2N5H6D0_9BACI</name>
<comment type="caution">
    <text evidence="2">The sequence shown here is derived from an EMBL/GenBank/DDBJ whole genome shotgun (WGS) entry which is preliminary data.</text>
</comment>
<sequence length="318" mass="35408">MRIVVIGGSGHIGTYLIPRLVSAGHEVINISRGKSTPYQSSQAWNGVKHVVLNRSEEERNGQFGKKILELHPDAVIDLICFSLESAKQLVEALEGKIQHFISCGTIWVHGHSKEVPVTEDQSRSPFGDYGIQKAEIESYLLEKARRDGFPATVLHPGHIVGPGWVPLNPAGHFNPQVFVQLAKGEEVTLPNFGLETVHHVHADDVAQAFVRAIENWNSSIGENFHVVSPAAITLRGYAEEVASWFGQLSNLKYLPWNEWHLTVEENEANATWDHIAHSPSCSIEKAKRLLNYQPRYSSLEAVRESVAWLINQGVIKIN</sequence>
<dbReference type="EMBL" id="PGVE01000107">
    <property type="protein sequence ID" value="PLS01058.1"/>
    <property type="molecule type" value="Genomic_DNA"/>
</dbReference>
<organism evidence="2 3">
    <name type="scientific">Neobacillus cucumis</name>
    <dbReference type="NCBI Taxonomy" id="1740721"/>
    <lineage>
        <taxon>Bacteria</taxon>
        <taxon>Bacillati</taxon>
        <taxon>Bacillota</taxon>
        <taxon>Bacilli</taxon>
        <taxon>Bacillales</taxon>
        <taxon>Bacillaceae</taxon>
        <taxon>Neobacillus</taxon>
    </lineage>
</organism>
<feature type="domain" description="NAD-dependent epimerase/dehydratase" evidence="1">
    <location>
        <begin position="3"/>
        <end position="218"/>
    </location>
</feature>
<dbReference type="OrthoDB" id="9807212at2"/>
<accession>A0A2N5H6D0</accession>
<dbReference type="Proteomes" id="UP000234950">
    <property type="component" value="Unassembled WGS sequence"/>
</dbReference>
<dbReference type="RefSeq" id="WP_101652290.1">
    <property type="nucleotide sequence ID" value="NZ_PGVE01000107.1"/>
</dbReference>
<dbReference type="InterPro" id="IPR050177">
    <property type="entry name" value="Lipid_A_modif_metabolic_enz"/>
</dbReference>
<evidence type="ECO:0000313" key="3">
    <source>
        <dbReference type="Proteomes" id="UP000234950"/>
    </source>
</evidence>
<dbReference type="SUPFAM" id="SSF51735">
    <property type="entry name" value="NAD(P)-binding Rossmann-fold domains"/>
    <property type="match status" value="1"/>
</dbReference>
<dbReference type="Pfam" id="PF01370">
    <property type="entry name" value="Epimerase"/>
    <property type="match status" value="1"/>
</dbReference>
<dbReference type="AlphaFoldDB" id="A0A2N5H6D0"/>
<keyword evidence="3" id="KW-1185">Reference proteome</keyword>
<evidence type="ECO:0000259" key="1">
    <source>
        <dbReference type="Pfam" id="PF01370"/>
    </source>
</evidence>
<dbReference type="InterPro" id="IPR036291">
    <property type="entry name" value="NAD(P)-bd_dom_sf"/>
</dbReference>
<reference evidence="2 3" key="1">
    <citation type="submission" date="2017-11" db="EMBL/GenBank/DDBJ databases">
        <title>Comparitive Functional Genomics of Dry Heat Resistant strains isolated from the Viking Spacecraft.</title>
        <authorList>
            <person name="Seuylemezian A."/>
            <person name="Cooper K."/>
            <person name="Vaishampayan P."/>
        </authorList>
    </citation>
    <scope>NUCLEOTIDE SEQUENCE [LARGE SCALE GENOMIC DNA]</scope>
    <source>
        <strain evidence="2 3">V32-6</strain>
    </source>
</reference>
<gene>
    <name evidence="2" type="ORF">CVD27_27085</name>
</gene>
<dbReference type="Gene3D" id="3.40.50.720">
    <property type="entry name" value="NAD(P)-binding Rossmann-like Domain"/>
    <property type="match status" value="1"/>
</dbReference>
<dbReference type="PANTHER" id="PTHR43245">
    <property type="entry name" value="BIFUNCTIONAL POLYMYXIN RESISTANCE PROTEIN ARNA"/>
    <property type="match status" value="1"/>
</dbReference>